<dbReference type="AlphaFoldDB" id="A0A174D760"/>
<dbReference type="EMBL" id="CYZV01000017">
    <property type="protein sequence ID" value="CUO21377.1"/>
    <property type="molecule type" value="Genomic_DNA"/>
</dbReference>
<reference evidence="2 3" key="1">
    <citation type="submission" date="2015-09" db="EMBL/GenBank/DDBJ databases">
        <authorList>
            <consortium name="Pathogen Informatics"/>
        </authorList>
    </citation>
    <scope>NUCLEOTIDE SEQUENCE [LARGE SCALE GENOMIC DNA]</scope>
    <source>
        <strain evidence="2 3">2789STDY5834855</strain>
    </source>
</reference>
<name>A0A174D760_9CLOT</name>
<dbReference type="Proteomes" id="UP000095558">
    <property type="component" value="Unassembled WGS sequence"/>
</dbReference>
<evidence type="ECO:0000313" key="1">
    <source>
        <dbReference type="EMBL" id="CUO21377.1"/>
    </source>
</evidence>
<sequence>MKLSINVRKLYPEAIFYMNWARNSKNRKTKRRLVIKALKEIKCLSKSELRRRIFKKN</sequence>
<evidence type="ECO:0000313" key="2">
    <source>
        <dbReference type="EMBL" id="CUO21451.1"/>
    </source>
</evidence>
<accession>A0A174D760</accession>
<organism evidence="2 3">
    <name type="scientific">Clostridium disporicum</name>
    <dbReference type="NCBI Taxonomy" id="84024"/>
    <lineage>
        <taxon>Bacteria</taxon>
        <taxon>Bacillati</taxon>
        <taxon>Bacillota</taxon>
        <taxon>Clostridia</taxon>
        <taxon>Eubacteriales</taxon>
        <taxon>Clostridiaceae</taxon>
        <taxon>Clostridium</taxon>
    </lineage>
</organism>
<evidence type="ECO:0000313" key="3">
    <source>
        <dbReference type="Proteomes" id="UP000095558"/>
    </source>
</evidence>
<proteinExistence type="predicted"/>
<protein>
    <submittedName>
        <fullName evidence="2">Uncharacterized protein</fullName>
    </submittedName>
</protein>
<gene>
    <name evidence="1" type="ORF">ERS852470_01729</name>
    <name evidence="2" type="ORF">ERS852470_01731</name>
</gene>
<dbReference type="EMBL" id="CYZV01000017">
    <property type="protein sequence ID" value="CUO21451.1"/>
    <property type="molecule type" value="Genomic_DNA"/>
</dbReference>
<dbReference type="RefSeq" id="WP_156327413.1">
    <property type="nucleotide sequence ID" value="NZ_CYZV01000017.1"/>
</dbReference>